<protein>
    <submittedName>
        <fullName evidence="2">Uncharacterized protein</fullName>
    </submittedName>
</protein>
<accession>A0A1W6L5G2</accession>
<organism evidence="2 3">
    <name type="scientific">Piscinibacter gummiphilus</name>
    <dbReference type="NCBI Taxonomy" id="946333"/>
    <lineage>
        <taxon>Bacteria</taxon>
        <taxon>Pseudomonadati</taxon>
        <taxon>Pseudomonadota</taxon>
        <taxon>Betaproteobacteria</taxon>
        <taxon>Burkholderiales</taxon>
        <taxon>Sphaerotilaceae</taxon>
        <taxon>Piscinibacter</taxon>
    </lineage>
</organism>
<keyword evidence="3" id="KW-1185">Reference proteome</keyword>
<reference evidence="2 3" key="1">
    <citation type="submission" date="2016-04" db="EMBL/GenBank/DDBJ databases">
        <title>Complete genome sequence of natural rubber-degrading, novel Gram-negative bacterium, Rhizobacter gummiphilus strain NS21.</title>
        <authorList>
            <person name="Tabata M."/>
            <person name="Kasai D."/>
            <person name="Fukuda M."/>
        </authorList>
    </citation>
    <scope>NUCLEOTIDE SEQUENCE [LARGE SCALE GENOMIC DNA]</scope>
    <source>
        <strain evidence="2 3">NS21</strain>
    </source>
</reference>
<evidence type="ECO:0000313" key="3">
    <source>
        <dbReference type="Proteomes" id="UP000193427"/>
    </source>
</evidence>
<proteinExistence type="predicted"/>
<dbReference type="EMBL" id="CP015118">
    <property type="protein sequence ID" value="ARN19446.1"/>
    <property type="molecule type" value="Genomic_DNA"/>
</dbReference>
<name>A0A1W6L5G2_9BURK</name>
<dbReference type="STRING" id="946333.A4W93_05710"/>
<dbReference type="KEGG" id="rgu:A4W93_05710"/>
<gene>
    <name evidence="2" type="ORF">A4W93_05710</name>
</gene>
<feature type="region of interest" description="Disordered" evidence="1">
    <location>
        <begin position="24"/>
        <end position="68"/>
    </location>
</feature>
<dbReference type="Proteomes" id="UP000193427">
    <property type="component" value="Chromosome"/>
</dbReference>
<evidence type="ECO:0000313" key="2">
    <source>
        <dbReference type="EMBL" id="ARN19446.1"/>
    </source>
</evidence>
<evidence type="ECO:0000256" key="1">
    <source>
        <dbReference type="SAM" id="MobiDB-lite"/>
    </source>
</evidence>
<sequence length="68" mass="6771">MPVMALALVLGSVAACGQKGPLSLREGQQLQRPPVRPVTSPAAPPALSPTDSPAVAPPPPLLTASAPQ</sequence>
<dbReference type="AlphaFoldDB" id="A0A1W6L5G2"/>